<name>A0A1H3W3C7_9BACT</name>
<reference evidence="1 2" key="1">
    <citation type="submission" date="2016-10" db="EMBL/GenBank/DDBJ databases">
        <authorList>
            <person name="de Groot N.N."/>
        </authorList>
    </citation>
    <scope>NUCLEOTIDE SEQUENCE [LARGE SCALE GENOMIC DNA]</scope>
    <source>
        <strain evidence="1 2">Vu-144</strain>
    </source>
</reference>
<protein>
    <recommendedName>
        <fullName evidence="3">Helix-turn-helix domain-containing protein</fullName>
    </recommendedName>
</protein>
<dbReference type="Proteomes" id="UP000199041">
    <property type="component" value="Unassembled WGS sequence"/>
</dbReference>
<evidence type="ECO:0000313" key="2">
    <source>
        <dbReference type="Proteomes" id="UP000199041"/>
    </source>
</evidence>
<dbReference type="AlphaFoldDB" id="A0A1H3W3C7"/>
<proteinExistence type="predicted"/>
<keyword evidence="2" id="KW-1185">Reference proteome</keyword>
<dbReference type="STRING" id="551991.SAMN05192529_10295"/>
<accession>A0A1H3W3C7</accession>
<organism evidence="1 2">
    <name type="scientific">Arachidicoccus rhizosphaerae</name>
    <dbReference type="NCBI Taxonomy" id="551991"/>
    <lineage>
        <taxon>Bacteria</taxon>
        <taxon>Pseudomonadati</taxon>
        <taxon>Bacteroidota</taxon>
        <taxon>Chitinophagia</taxon>
        <taxon>Chitinophagales</taxon>
        <taxon>Chitinophagaceae</taxon>
        <taxon>Arachidicoccus</taxon>
    </lineage>
</organism>
<evidence type="ECO:0000313" key="1">
    <source>
        <dbReference type="EMBL" id="SDZ81530.1"/>
    </source>
</evidence>
<sequence>MLETINKPKTKKSRKSVPLTDTQLAKLRTFVIRYSTQTEAALMLGVDRNVLNRVLAYGSGHETSIKTILKNLPS</sequence>
<dbReference type="EMBL" id="FNQY01000002">
    <property type="protein sequence ID" value="SDZ81530.1"/>
    <property type="molecule type" value="Genomic_DNA"/>
</dbReference>
<gene>
    <name evidence="1" type="ORF">SAMN05192529_10295</name>
</gene>
<evidence type="ECO:0008006" key="3">
    <source>
        <dbReference type="Google" id="ProtNLM"/>
    </source>
</evidence>